<feature type="region of interest" description="Disordered" evidence="1">
    <location>
        <begin position="180"/>
        <end position="202"/>
    </location>
</feature>
<keyword evidence="3" id="KW-1185">Reference proteome</keyword>
<dbReference type="EMBL" id="QRBE01000001">
    <property type="protein sequence ID" value="RDS84941.1"/>
    <property type="molecule type" value="Genomic_DNA"/>
</dbReference>
<dbReference type="Gene3D" id="2.80.10.50">
    <property type="match status" value="2"/>
</dbReference>
<sequence length="471" mass="51314">MGIFRCLTRESVMDDRVLPQKSHRSAKPKLAPRPGELDTTFGTDGYLYLEEPGNAGYYPPLYACATDINSQIYVVMENTPFDWVITRLNRDGEVDTTFGNMDGHKGYTRLPNLDDPHFACAWFRIVITGDDSVIVLGIHQAWEYPVACRVMRDGTVDPSFGNSSANKGIGYYPLPSPPSGRSAKGFMSHPSSGKNGARHTQAALSADPMQTSVLADGSLLFLARIHDSSYLFKIDRQGRLDPAFAGTGYVLVGDFLQPIYTFQVENTHNGHIVVAGQHGPSTGIVRRYEPRGYLDVTFGIGGGVEITDPAWSCTCRDVRTTVDGRFIVLVALFGAGFPLPHQATGLVALDRNGRRDPTFNGGNLAVVDLMQERFISTELAVDSGSRSLVGGNALRLEGISLLFSPMIARFMGNGRLDPSFGDNGISRAIGADDGTDRLSHIAVQYDEVSTIPPRVLVMVSAEINYLARLWA</sequence>
<comment type="caution">
    <text evidence="2">The sequence shown here is derived from an EMBL/GenBank/DDBJ whole genome shotgun (WGS) entry which is preliminary data.</text>
</comment>
<dbReference type="Proteomes" id="UP000254258">
    <property type="component" value="Unassembled WGS sequence"/>
</dbReference>
<dbReference type="NCBIfam" id="TIGR02608">
    <property type="entry name" value="delta_60_rpt"/>
    <property type="match status" value="2"/>
</dbReference>
<reference evidence="2 3" key="1">
    <citation type="submission" date="2018-07" db="EMBL/GenBank/DDBJ databases">
        <title>Dyella monticola sp. nov. and Dyella psychrodurans sp. nov. isolated from monsoon evergreen broad-leaved forest soil of Dinghu Mountain, China.</title>
        <authorList>
            <person name="Gao Z."/>
            <person name="Qiu L."/>
        </authorList>
    </citation>
    <scope>NUCLEOTIDE SEQUENCE [LARGE SCALE GENOMIC DNA]</scope>
    <source>
        <strain evidence="2 3">4G-K06</strain>
    </source>
</reference>
<evidence type="ECO:0000256" key="1">
    <source>
        <dbReference type="SAM" id="MobiDB-lite"/>
    </source>
</evidence>
<dbReference type="InterPro" id="IPR013431">
    <property type="entry name" value="Delta_60_rpt"/>
</dbReference>
<evidence type="ECO:0008006" key="4">
    <source>
        <dbReference type="Google" id="ProtNLM"/>
    </source>
</evidence>
<protein>
    <recommendedName>
        <fullName evidence="4">Delta-60 repeat domain-containing protein</fullName>
    </recommendedName>
</protein>
<organism evidence="2 3">
    <name type="scientific">Dyella monticola</name>
    <dbReference type="NCBI Taxonomy" id="1927958"/>
    <lineage>
        <taxon>Bacteria</taxon>
        <taxon>Pseudomonadati</taxon>
        <taxon>Pseudomonadota</taxon>
        <taxon>Gammaproteobacteria</taxon>
        <taxon>Lysobacterales</taxon>
        <taxon>Rhodanobacteraceae</taxon>
        <taxon>Dyella</taxon>
    </lineage>
</organism>
<dbReference type="Pfam" id="PF17164">
    <property type="entry name" value="DUF5122"/>
    <property type="match status" value="1"/>
</dbReference>
<name>A0A370X9J5_9GAMM</name>
<accession>A0A370X9J5</accession>
<gene>
    <name evidence="2" type="ORF">DWU98_03060</name>
</gene>
<dbReference type="AlphaFoldDB" id="A0A370X9J5"/>
<proteinExistence type="predicted"/>
<evidence type="ECO:0000313" key="2">
    <source>
        <dbReference type="EMBL" id="RDS84941.1"/>
    </source>
</evidence>
<evidence type="ECO:0000313" key="3">
    <source>
        <dbReference type="Proteomes" id="UP000254258"/>
    </source>
</evidence>